<dbReference type="Gene3D" id="3.30.390.10">
    <property type="entry name" value="Enolase-like, N-terminal domain"/>
    <property type="match status" value="1"/>
</dbReference>
<dbReference type="SUPFAM" id="SSF54826">
    <property type="entry name" value="Enolase N-terminal domain-like"/>
    <property type="match status" value="1"/>
</dbReference>
<dbReference type="Proteomes" id="UP000230556">
    <property type="component" value="Unassembled WGS sequence"/>
</dbReference>
<dbReference type="GO" id="GO:0004634">
    <property type="term" value="F:phosphopyruvate hydratase activity"/>
    <property type="evidence" value="ECO:0007669"/>
    <property type="project" value="UniProtKB-EC"/>
</dbReference>
<feature type="non-terminal residue" evidence="3">
    <location>
        <position position="47"/>
    </location>
</feature>
<dbReference type="EMBL" id="PFFO01000155">
    <property type="protein sequence ID" value="PIW07040.1"/>
    <property type="molecule type" value="Genomic_DNA"/>
</dbReference>
<evidence type="ECO:0000259" key="2">
    <source>
        <dbReference type="Pfam" id="PF03952"/>
    </source>
</evidence>
<dbReference type="InterPro" id="IPR020811">
    <property type="entry name" value="Enolase_N"/>
</dbReference>
<sequence>NINDKIATALVGQDASAQRQIDQIMINQDGTPNKAELGGNAILAVSV</sequence>
<organism evidence="3 4">
    <name type="scientific">Candidatus Collierbacteria bacterium CG17_big_fil_post_rev_8_21_14_2_50_45_7</name>
    <dbReference type="NCBI Taxonomy" id="1974536"/>
    <lineage>
        <taxon>Bacteria</taxon>
        <taxon>Candidatus Collieribacteriota</taxon>
    </lineage>
</organism>
<name>A0A2M7FMV7_9BACT</name>
<gene>
    <name evidence="3" type="primary">eno</name>
    <name evidence="3" type="ORF">COW38_03570</name>
</gene>
<dbReference type="EC" id="4.2.1.11" evidence="3"/>
<evidence type="ECO:0000256" key="1">
    <source>
        <dbReference type="ARBA" id="ARBA00022842"/>
    </source>
</evidence>
<proteinExistence type="predicted"/>
<dbReference type="AlphaFoldDB" id="A0A2M7FMV7"/>
<dbReference type="GO" id="GO:0006096">
    <property type="term" value="P:glycolytic process"/>
    <property type="evidence" value="ECO:0007669"/>
    <property type="project" value="InterPro"/>
</dbReference>
<feature type="non-terminal residue" evidence="3">
    <location>
        <position position="1"/>
    </location>
</feature>
<evidence type="ECO:0000313" key="3">
    <source>
        <dbReference type="EMBL" id="PIW07040.1"/>
    </source>
</evidence>
<dbReference type="Pfam" id="PF03952">
    <property type="entry name" value="Enolase_N"/>
    <property type="match status" value="1"/>
</dbReference>
<evidence type="ECO:0000313" key="4">
    <source>
        <dbReference type="Proteomes" id="UP000230556"/>
    </source>
</evidence>
<dbReference type="GO" id="GO:0000015">
    <property type="term" value="C:phosphopyruvate hydratase complex"/>
    <property type="evidence" value="ECO:0007669"/>
    <property type="project" value="InterPro"/>
</dbReference>
<feature type="domain" description="Enolase N-terminal" evidence="2">
    <location>
        <begin position="1"/>
        <end position="47"/>
    </location>
</feature>
<dbReference type="PANTHER" id="PTHR11902">
    <property type="entry name" value="ENOLASE"/>
    <property type="match status" value="1"/>
</dbReference>
<keyword evidence="3" id="KW-0670">Pyruvate</keyword>
<dbReference type="GO" id="GO:0000287">
    <property type="term" value="F:magnesium ion binding"/>
    <property type="evidence" value="ECO:0007669"/>
    <property type="project" value="InterPro"/>
</dbReference>
<protein>
    <submittedName>
        <fullName evidence="3">Phosphopyruvate hydratase</fullName>
        <ecNumber evidence="3">4.2.1.11</ecNumber>
    </submittedName>
</protein>
<comment type="caution">
    <text evidence="3">The sequence shown here is derived from an EMBL/GenBank/DDBJ whole genome shotgun (WGS) entry which is preliminary data.</text>
</comment>
<keyword evidence="1" id="KW-0460">Magnesium</keyword>
<accession>A0A2M7FMV7</accession>
<dbReference type="PANTHER" id="PTHR11902:SF1">
    <property type="entry name" value="ENOLASE"/>
    <property type="match status" value="1"/>
</dbReference>
<reference evidence="4" key="1">
    <citation type="submission" date="2017-09" db="EMBL/GenBank/DDBJ databases">
        <title>Depth-based differentiation of microbial function through sediment-hosted aquifers and enrichment of novel symbionts in the deep terrestrial subsurface.</title>
        <authorList>
            <person name="Probst A.J."/>
            <person name="Ladd B."/>
            <person name="Jarett J.K."/>
            <person name="Geller-Mcgrath D.E."/>
            <person name="Sieber C.M.K."/>
            <person name="Emerson J.B."/>
            <person name="Anantharaman K."/>
            <person name="Thomas B.C."/>
            <person name="Malmstrom R."/>
            <person name="Stieglmeier M."/>
            <person name="Klingl A."/>
            <person name="Woyke T."/>
            <person name="Ryan C.M."/>
            <person name="Banfield J.F."/>
        </authorList>
    </citation>
    <scope>NUCLEOTIDE SEQUENCE [LARGE SCALE GENOMIC DNA]</scope>
</reference>
<dbReference type="InterPro" id="IPR000941">
    <property type="entry name" value="Enolase"/>
</dbReference>
<keyword evidence="3" id="KW-0456">Lyase</keyword>
<dbReference type="InterPro" id="IPR029017">
    <property type="entry name" value="Enolase-like_N"/>
</dbReference>